<proteinExistence type="predicted"/>
<sequence length="148" mass="16121">MSQFKDELTGAKSPAVVKDLAALAERTVDEQSGLTGKLIQGAYKTATKVDSNISEKAARQLLPELAKELEPFWDEFQSGDHSGGFGEFLIQRSEQVSSLLLESADRQAGKVNNQALQKVYKPLRGKIAKIVEAKVPEIGEVLAKHEQG</sequence>
<dbReference type="RefSeq" id="WP_194556265.1">
    <property type="nucleotide sequence ID" value="NZ_JADKMY010000001.1"/>
</dbReference>
<evidence type="ECO:0000313" key="2">
    <source>
        <dbReference type="Proteomes" id="UP000635902"/>
    </source>
</evidence>
<dbReference type="EMBL" id="JADKMY010000001">
    <property type="protein sequence ID" value="MBF4553461.1"/>
    <property type="molecule type" value="Genomic_DNA"/>
</dbReference>
<reference evidence="1 2" key="1">
    <citation type="submission" date="2020-10" db="EMBL/GenBank/DDBJ databases">
        <title>Novel species in genus Corynebacterium.</title>
        <authorList>
            <person name="Zhang G."/>
        </authorList>
    </citation>
    <scope>NUCLEOTIDE SEQUENCE [LARGE SCALE GENOMIC DNA]</scope>
    <source>
        <strain evidence="1 2">DSM 45110</strain>
    </source>
</reference>
<protein>
    <submittedName>
        <fullName evidence="1">Uncharacterized protein</fullName>
    </submittedName>
</protein>
<dbReference type="Pfam" id="PF21893">
    <property type="entry name" value="DUF6918"/>
    <property type="match status" value="1"/>
</dbReference>
<accession>A0ABR9ZJ49</accession>
<dbReference type="Proteomes" id="UP000635902">
    <property type="component" value="Unassembled WGS sequence"/>
</dbReference>
<dbReference type="InterPro" id="IPR054211">
    <property type="entry name" value="DUF6918"/>
</dbReference>
<comment type="caution">
    <text evidence="1">The sequence shown here is derived from an EMBL/GenBank/DDBJ whole genome shotgun (WGS) entry which is preliminary data.</text>
</comment>
<gene>
    <name evidence="1" type="ORF">IRY30_05110</name>
</gene>
<organism evidence="1 2">
    <name type="scientific">Corynebacterium suicordis DSM 45110</name>
    <dbReference type="NCBI Taxonomy" id="1121369"/>
    <lineage>
        <taxon>Bacteria</taxon>
        <taxon>Bacillati</taxon>
        <taxon>Actinomycetota</taxon>
        <taxon>Actinomycetes</taxon>
        <taxon>Mycobacteriales</taxon>
        <taxon>Corynebacteriaceae</taxon>
        <taxon>Corynebacterium</taxon>
    </lineage>
</organism>
<keyword evidence="2" id="KW-1185">Reference proteome</keyword>
<evidence type="ECO:0000313" key="1">
    <source>
        <dbReference type="EMBL" id="MBF4553461.1"/>
    </source>
</evidence>
<name>A0ABR9ZJ49_9CORY</name>